<comment type="caution">
    <text evidence="2">The sequence shown here is derived from an EMBL/GenBank/DDBJ whole genome shotgun (WGS) entry which is preliminary data.</text>
</comment>
<evidence type="ECO:0008006" key="4">
    <source>
        <dbReference type="Google" id="ProtNLM"/>
    </source>
</evidence>
<keyword evidence="1" id="KW-0472">Membrane</keyword>
<dbReference type="EMBL" id="JBHSOD010000021">
    <property type="protein sequence ID" value="MFC5886879.1"/>
    <property type="molecule type" value="Genomic_DNA"/>
</dbReference>
<protein>
    <recommendedName>
        <fullName evidence="4">Secreted protein</fullName>
    </recommendedName>
</protein>
<organism evidence="2 3">
    <name type="scientific">Kitasatospora aburaviensis</name>
    <dbReference type="NCBI Taxonomy" id="67265"/>
    <lineage>
        <taxon>Bacteria</taxon>
        <taxon>Bacillati</taxon>
        <taxon>Actinomycetota</taxon>
        <taxon>Actinomycetes</taxon>
        <taxon>Kitasatosporales</taxon>
        <taxon>Streptomycetaceae</taxon>
        <taxon>Kitasatospora</taxon>
    </lineage>
</organism>
<proteinExistence type="predicted"/>
<keyword evidence="1" id="KW-0812">Transmembrane</keyword>
<gene>
    <name evidence="2" type="ORF">ACFP0N_18080</name>
</gene>
<reference evidence="3" key="1">
    <citation type="journal article" date="2019" name="Int. J. Syst. Evol. Microbiol.">
        <title>The Global Catalogue of Microorganisms (GCM) 10K type strain sequencing project: providing services to taxonomists for standard genome sequencing and annotation.</title>
        <authorList>
            <consortium name="The Broad Institute Genomics Platform"/>
            <consortium name="The Broad Institute Genome Sequencing Center for Infectious Disease"/>
            <person name="Wu L."/>
            <person name="Ma J."/>
        </authorList>
    </citation>
    <scope>NUCLEOTIDE SEQUENCE [LARGE SCALE GENOMIC DNA]</scope>
    <source>
        <strain evidence="3">CGMCC 4.1469</strain>
    </source>
</reference>
<dbReference type="Proteomes" id="UP001596067">
    <property type="component" value="Unassembled WGS sequence"/>
</dbReference>
<evidence type="ECO:0000313" key="2">
    <source>
        <dbReference type="EMBL" id="MFC5886879.1"/>
    </source>
</evidence>
<dbReference type="RefSeq" id="WP_313767419.1">
    <property type="nucleotide sequence ID" value="NZ_BAAAVH010000027.1"/>
</dbReference>
<keyword evidence="3" id="KW-1185">Reference proteome</keyword>
<evidence type="ECO:0000313" key="3">
    <source>
        <dbReference type="Proteomes" id="UP001596067"/>
    </source>
</evidence>
<evidence type="ECO:0000256" key="1">
    <source>
        <dbReference type="SAM" id="Phobius"/>
    </source>
</evidence>
<keyword evidence="1" id="KW-1133">Transmembrane helix</keyword>
<sequence length="165" mass="17435">MKDLRVGASTVAGGLVFGTLIAIGGWWALDGGIYGCTFADAALQDPMASQVRELATPPGSLANGESVTGCDDDDHFAYFAQGYTAPAQRADIVAHYRAAAARNGWHPAPPAPDEPAWRQDPTGERLGLCFTKQVNGTTSHLAVSWTSRGYRAEARASHSGDSWCP</sequence>
<accession>A0ABW1F139</accession>
<feature type="transmembrane region" description="Helical" evidence="1">
    <location>
        <begin position="7"/>
        <end position="29"/>
    </location>
</feature>
<name>A0ABW1F139_9ACTN</name>